<comment type="pathway">
    <text evidence="2">Cofactor biosynthesis; NAD(+) biosynthesis; quinolinate from iminoaspartate: step 1/1.</text>
</comment>
<keyword evidence="5" id="KW-0662">Pyridine nucleotide biosynthesis</keyword>
<dbReference type="SUPFAM" id="SSF142754">
    <property type="entry name" value="NadA-like"/>
    <property type="match status" value="1"/>
</dbReference>
<protein>
    <recommendedName>
        <fullName evidence="3 10">Quinolinate synthase</fullName>
        <ecNumber evidence="3 10">2.5.1.72</ecNumber>
    </recommendedName>
</protein>
<keyword evidence="4" id="KW-0004">4Fe-4S</keyword>
<evidence type="ECO:0000256" key="5">
    <source>
        <dbReference type="ARBA" id="ARBA00022642"/>
    </source>
</evidence>
<dbReference type="NCBIfam" id="TIGR00550">
    <property type="entry name" value="nadA"/>
    <property type="match status" value="1"/>
</dbReference>
<keyword evidence="12" id="KW-1185">Reference proteome</keyword>
<evidence type="ECO:0000313" key="11">
    <source>
        <dbReference type="EMBL" id="EHN11406.1"/>
    </source>
</evidence>
<dbReference type="RefSeq" id="WP_007573371.1">
    <property type="nucleotide sequence ID" value="NZ_AGUD01000107.1"/>
</dbReference>
<evidence type="ECO:0000256" key="9">
    <source>
        <dbReference type="ARBA" id="ARBA00023014"/>
    </source>
</evidence>
<dbReference type="Proteomes" id="UP000005143">
    <property type="component" value="Unassembled WGS sequence"/>
</dbReference>
<dbReference type="GO" id="GO:0034628">
    <property type="term" value="P:'de novo' NAD+ biosynthetic process from L-aspartate"/>
    <property type="evidence" value="ECO:0007669"/>
    <property type="project" value="TreeGrafter"/>
</dbReference>
<evidence type="ECO:0000313" key="12">
    <source>
        <dbReference type="Proteomes" id="UP000005143"/>
    </source>
</evidence>
<name>H0E4K0_9ACTN</name>
<dbReference type="UniPathway" id="UPA00253">
    <property type="reaction ID" value="UER00327"/>
</dbReference>
<dbReference type="EMBL" id="AGUD01000107">
    <property type="protein sequence ID" value="EHN11406.1"/>
    <property type="molecule type" value="Genomic_DNA"/>
</dbReference>
<dbReference type="GO" id="GO:0046872">
    <property type="term" value="F:metal ion binding"/>
    <property type="evidence" value="ECO:0007669"/>
    <property type="project" value="UniProtKB-KW"/>
</dbReference>
<keyword evidence="8" id="KW-0408">Iron</keyword>
<gene>
    <name evidence="11" type="ORF">PAI11_17310</name>
</gene>
<organism evidence="11 12">
    <name type="scientific">Patulibacter medicamentivorans</name>
    <dbReference type="NCBI Taxonomy" id="1097667"/>
    <lineage>
        <taxon>Bacteria</taxon>
        <taxon>Bacillati</taxon>
        <taxon>Actinomycetota</taxon>
        <taxon>Thermoleophilia</taxon>
        <taxon>Solirubrobacterales</taxon>
        <taxon>Patulibacteraceae</taxon>
        <taxon>Patulibacter</taxon>
    </lineage>
</organism>
<dbReference type="GO" id="GO:0016829">
    <property type="term" value="F:lyase activity"/>
    <property type="evidence" value="ECO:0007669"/>
    <property type="project" value="UniProtKB-KW"/>
</dbReference>
<keyword evidence="11" id="KW-0456">Lyase</keyword>
<dbReference type="AlphaFoldDB" id="H0E4K0"/>
<dbReference type="OrthoDB" id="9801204at2"/>
<sequence length="365" mass="39315">MAPDPVRAGVPALAEAELRAMQAEIRELAREKNAVILAHNYQLPEIQDVADVVGDSLGLSIEAAKTDAQTIVFCGVHFMAESASVLSPEKTVLIPDVDAGCSLADSITPDQLRAWQAKHPGAITVMYVNTTAEVKALTDYCVTSSNAVPVVEHLYREHGEDTEVLFGPDMFLGSFVAKRIAADREAQGKPPLTGFHVWDGECHVHAGIRPDDITRVRGEHPDADFLIHPECGCSTQVMEYVAAGDVAGEGVHMLSTGGMLDFAEDEERQARAAGPGAPRRTTIVATETGMLYPLRKAAPDVDFIAANEQASCRYMKMITLPKLRDTLRDGTGLVKVPDEIARRAKLPIERMVAIGRDANAPLGGE</sequence>
<dbReference type="NCBIfam" id="NF006879">
    <property type="entry name" value="PRK09375.1-4"/>
    <property type="match status" value="1"/>
</dbReference>
<evidence type="ECO:0000256" key="3">
    <source>
        <dbReference type="ARBA" id="ARBA00012669"/>
    </source>
</evidence>
<dbReference type="PANTHER" id="PTHR30573">
    <property type="entry name" value="QUINOLINATE SYNTHETASE A"/>
    <property type="match status" value="1"/>
</dbReference>
<evidence type="ECO:0000256" key="10">
    <source>
        <dbReference type="NCBIfam" id="TIGR00550"/>
    </source>
</evidence>
<dbReference type="EC" id="2.5.1.72" evidence="3 10"/>
<proteinExistence type="predicted"/>
<reference evidence="11 12" key="1">
    <citation type="journal article" date="2013" name="Biodegradation">
        <title>Quantitative proteomic analysis of ibuprofen-degrading Patulibacter sp. strain I11.</title>
        <authorList>
            <person name="Almeida B."/>
            <person name="Kjeldal H."/>
            <person name="Lolas I."/>
            <person name="Knudsen A.D."/>
            <person name="Carvalho G."/>
            <person name="Nielsen K.L."/>
            <person name="Barreto Crespo M.T."/>
            <person name="Stensballe A."/>
            <person name="Nielsen J.L."/>
        </authorList>
    </citation>
    <scope>NUCLEOTIDE SEQUENCE [LARGE SCALE GENOMIC DNA]</scope>
    <source>
        <strain evidence="11 12">I11</strain>
    </source>
</reference>
<keyword evidence="6" id="KW-0808">Transferase</keyword>
<evidence type="ECO:0000256" key="4">
    <source>
        <dbReference type="ARBA" id="ARBA00022485"/>
    </source>
</evidence>
<dbReference type="Gene3D" id="3.40.50.10800">
    <property type="entry name" value="NadA-like"/>
    <property type="match status" value="3"/>
</dbReference>
<accession>H0E4K0</accession>
<dbReference type="InterPro" id="IPR036094">
    <property type="entry name" value="NadA_sf"/>
</dbReference>
<keyword evidence="9" id="KW-0411">Iron-sulfur</keyword>
<evidence type="ECO:0000256" key="8">
    <source>
        <dbReference type="ARBA" id="ARBA00023004"/>
    </source>
</evidence>
<dbReference type="NCBIfam" id="NF006878">
    <property type="entry name" value="PRK09375.1-2"/>
    <property type="match status" value="1"/>
</dbReference>
<dbReference type="GO" id="GO:0008987">
    <property type="term" value="F:quinolinate synthetase A activity"/>
    <property type="evidence" value="ECO:0007669"/>
    <property type="project" value="UniProtKB-UniRule"/>
</dbReference>
<dbReference type="PANTHER" id="PTHR30573:SF0">
    <property type="entry name" value="QUINOLINATE SYNTHASE, CHLOROPLASTIC"/>
    <property type="match status" value="1"/>
</dbReference>
<evidence type="ECO:0000256" key="1">
    <source>
        <dbReference type="ARBA" id="ARBA00001966"/>
    </source>
</evidence>
<evidence type="ECO:0000256" key="6">
    <source>
        <dbReference type="ARBA" id="ARBA00022679"/>
    </source>
</evidence>
<dbReference type="GO" id="GO:0051539">
    <property type="term" value="F:4 iron, 4 sulfur cluster binding"/>
    <property type="evidence" value="ECO:0007669"/>
    <property type="project" value="UniProtKB-KW"/>
</dbReference>
<dbReference type="InterPro" id="IPR003473">
    <property type="entry name" value="NadA"/>
</dbReference>
<keyword evidence="7" id="KW-0479">Metal-binding</keyword>
<dbReference type="Pfam" id="PF02445">
    <property type="entry name" value="NadA"/>
    <property type="match status" value="1"/>
</dbReference>
<comment type="caution">
    <text evidence="11">The sequence shown here is derived from an EMBL/GenBank/DDBJ whole genome shotgun (WGS) entry which is preliminary data.</text>
</comment>
<evidence type="ECO:0000256" key="7">
    <source>
        <dbReference type="ARBA" id="ARBA00022723"/>
    </source>
</evidence>
<comment type="cofactor">
    <cofactor evidence="1">
        <name>[4Fe-4S] cluster</name>
        <dbReference type="ChEBI" id="CHEBI:49883"/>
    </cofactor>
</comment>
<evidence type="ECO:0000256" key="2">
    <source>
        <dbReference type="ARBA" id="ARBA00005065"/>
    </source>
</evidence>
<dbReference type="PATRIC" id="fig|1097667.3.peg.1714"/>